<dbReference type="KEGG" id="vg:40094908"/>
<dbReference type="RefSeq" id="YP_009618373.1">
    <property type="nucleotide sequence ID" value="NC_042069.1"/>
</dbReference>
<sequence>MASNIALYPTAIKATDLAPLVIRSATGSFSDIALMGSVIDAQALADMEVADLKAEWPQEIVAKASERRKSETVFISAPTGFQLGAGEIPFEELLGEGGNLISGVLRETPVTEVFAKWGGIATPDSGKSWADNYINNFKQVELAKNFLQTAWRNLIGDVASQRAFCEQLSGFLPPSAAEYGSRWISSGVGSSDLAIALKEEAPAGNTTIFILYRLGVGASNPADGNSNGGLLIRISFPYLPGTTGLRMMLYDSPTSPSWPNGTAYAVYNALATPALGGLGKVVMKNTFIWADQNYCNVAALLRGTPTRTSFKAVTPGATGYGNQIGDSLETCFEPLIVAEPDTLPNSVIPGLRRIPGWGGPAGRGIHVYRVHAYGNPEFALGMTVKGTFSLAQDTIGRTIMTVADTHKMFTWSGNFLADMEDARVRMGGEPSGEDSSEIRALLLRSTVFTRLQTLPTDPLKDTDLFAKASKGDMDLRNEIMIPADEAKKATSVTFGQASQRASGQQVQVLHQFFRYRESLGDLKGVVVTLIGSGPVGYTFSAVDINNVDITDVDEASIAVALGAKVVNTTDLTTDGALTAVFGLGSVDFSVVKEDKTNTELEFNEGILQDNLVFDPMQLPKGQMSAYCCLAYARPRTSLDNAISGFLTMGRLATKKMIRSLPLKPA</sequence>
<protein>
    <submittedName>
        <fullName evidence="1">Uncharacterized protein</fullName>
    </submittedName>
</protein>
<dbReference type="Proteomes" id="UP000241860">
    <property type="component" value="Genome"/>
</dbReference>
<organism evidence="1 2">
    <name type="scientific">Pseudomonas phage phiNN</name>
    <dbReference type="NCBI Taxonomy" id="1603039"/>
    <lineage>
        <taxon>Viruses</taxon>
        <taxon>Riboviria</taxon>
        <taxon>Orthornavirae</taxon>
        <taxon>Duplornaviricota</taxon>
        <taxon>Vidaverviricetes</taxon>
        <taxon>Mindivirales</taxon>
        <taxon>Cystoviridae</taxon>
        <taxon>Orthocystovirus</taxon>
        <taxon>Orthocystovirus phiNN</taxon>
        <taxon>Cystovirus phiNN</taxon>
    </lineage>
</organism>
<dbReference type="EMBL" id="KJ957165">
    <property type="protein sequence ID" value="AIK68706.1"/>
    <property type="molecule type" value="Genomic_RNA"/>
</dbReference>
<evidence type="ECO:0000313" key="1">
    <source>
        <dbReference type="EMBL" id="AIK68706.1"/>
    </source>
</evidence>
<dbReference type="GeneID" id="40094908"/>
<proteinExistence type="predicted"/>
<keyword evidence="2" id="KW-1185">Reference proteome</keyword>
<accession>A0A0B4N5V3</accession>
<name>A0A0B4N5V3_9VIRU</name>
<reference evidence="1 2" key="1">
    <citation type="journal article" date="2015" name="J. Gen. Virol.">
        <title>New enveloped dsRNA phage from freshwater habitat.</title>
        <authorList>
            <person name="Mantynen S."/>
            <person name="Laanto E."/>
            <person name="Kohvakka A."/>
            <person name="Poranen M.M."/>
            <person name="Bamford J.K."/>
            <person name="Ravantti J.J."/>
        </authorList>
    </citation>
    <scope>NUCLEOTIDE SEQUENCE [LARGE SCALE GENOMIC DNA]</scope>
</reference>
<evidence type="ECO:0000313" key="2">
    <source>
        <dbReference type="Proteomes" id="UP000241860"/>
    </source>
</evidence>